<dbReference type="EMBL" id="JYDI01000058">
    <property type="protein sequence ID" value="KRY55283.1"/>
    <property type="molecule type" value="Genomic_DNA"/>
</dbReference>
<name>A0A0V1D2R9_TRIBR</name>
<protein>
    <submittedName>
        <fullName evidence="4">Glycerate kinase</fullName>
    </submittedName>
</protein>
<dbReference type="STRING" id="45882.A0A0V1D2R9"/>
<dbReference type="PANTHER" id="PTHR12227:SF0">
    <property type="entry name" value="GLYCERATE KINASE"/>
    <property type="match status" value="1"/>
</dbReference>
<evidence type="ECO:0000256" key="1">
    <source>
        <dbReference type="ARBA" id="ARBA00005393"/>
    </source>
</evidence>
<dbReference type="InterPro" id="IPR038614">
    <property type="entry name" value="GK_N_sf"/>
</dbReference>
<dbReference type="GO" id="GO:0005737">
    <property type="term" value="C:cytoplasm"/>
    <property type="evidence" value="ECO:0007669"/>
    <property type="project" value="TreeGrafter"/>
</dbReference>
<feature type="domain" description="MOFRL-associated" evidence="3">
    <location>
        <begin position="174"/>
        <end position="262"/>
    </location>
</feature>
<dbReference type="Gene3D" id="3.40.1480.10">
    <property type="entry name" value="MOFRL domain"/>
    <property type="match status" value="1"/>
</dbReference>
<dbReference type="Proteomes" id="UP000054653">
    <property type="component" value="Unassembled WGS sequence"/>
</dbReference>
<dbReference type="Gene3D" id="3.40.50.10180">
    <property type="entry name" value="Glycerate kinase, MOFRL-like N-terminal domain"/>
    <property type="match status" value="1"/>
</dbReference>
<evidence type="ECO:0000313" key="5">
    <source>
        <dbReference type="Proteomes" id="UP000054653"/>
    </source>
</evidence>
<evidence type="ECO:0000259" key="3">
    <source>
        <dbReference type="Pfam" id="PF13660"/>
    </source>
</evidence>
<dbReference type="InterPro" id="IPR039760">
    <property type="entry name" value="MOFRL_protein"/>
</dbReference>
<dbReference type="GO" id="GO:0008887">
    <property type="term" value="F:glycerate kinase activity"/>
    <property type="evidence" value="ECO:0007669"/>
    <property type="project" value="InterPro"/>
</dbReference>
<dbReference type="OMA" id="GKAAWRM"/>
<comment type="similarity">
    <text evidence="1">Belongs to the glycerate kinase type-2 family.</text>
</comment>
<organism evidence="4 5">
    <name type="scientific">Trichinella britovi</name>
    <name type="common">Parasitic roundworm</name>
    <dbReference type="NCBI Taxonomy" id="45882"/>
    <lineage>
        <taxon>Eukaryota</taxon>
        <taxon>Metazoa</taxon>
        <taxon>Ecdysozoa</taxon>
        <taxon>Nematoda</taxon>
        <taxon>Enoplea</taxon>
        <taxon>Dorylaimia</taxon>
        <taxon>Trichinellida</taxon>
        <taxon>Trichinellidae</taxon>
        <taxon>Trichinella</taxon>
    </lineage>
</organism>
<keyword evidence="4" id="KW-0808">Transferase</keyword>
<dbReference type="SUPFAM" id="SSF82544">
    <property type="entry name" value="GckA/TtuD-like"/>
    <property type="match status" value="1"/>
</dbReference>
<keyword evidence="5" id="KW-1185">Reference proteome</keyword>
<reference evidence="4 5" key="1">
    <citation type="submission" date="2015-01" db="EMBL/GenBank/DDBJ databases">
        <title>Evolution of Trichinella species and genotypes.</title>
        <authorList>
            <person name="Korhonen P.K."/>
            <person name="Edoardo P."/>
            <person name="Giuseppe L.R."/>
            <person name="Gasser R.B."/>
        </authorList>
    </citation>
    <scope>NUCLEOTIDE SEQUENCE [LARGE SCALE GENOMIC DNA]</scope>
    <source>
        <strain evidence="4">ISS120</strain>
    </source>
</reference>
<sequence>MKVTNRSTSGKKKLNLKNYLHCTSHLQKEIALELFKAACECVNPEILVAENLIYIKNPDRIFIPSRHEHYVLNNNVYIVGFGKAAFGMCQKAAEIVDEHLVRGIASVPVGTMEQRLKSGSVKVHPRLEVYEGAKDNIPDELALRTSKRILNMVMPLKEDAILLVVDLHCLHARCQRSTSMINKMEITINLMNTLRRCLSLVKGGGLLKMAYPASVISLIISDVVNSDLEVIASGPTVPVSRNYEQVWNIIQRVRRNNKMPDDSIAKFLKSNLDVHESDVPLYRNVSNIIIGDNAKALNGLSEKAKQFGFTPIILTSKLRKQTSMFGSFLAELILRIFDFYRGNYCCDLFETYGITSGTFHHINDLIAKKPVCLLWGGETTPCVRGKGKGGRNMETILYFIKAVQTQMASMYMESLMSKQCVIASLGTDGQDGPTDAAGAMVSLNQLHLFDKSEVDKALLENDSYNYFQSVQNGDCLVKTGPTGTNVMDIALLLTLPSNEKYSRIPLVRSSGDLKKRTY</sequence>
<evidence type="ECO:0000313" key="4">
    <source>
        <dbReference type="EMBL" id="KRY55283.1"/>
    </source>
</evidence>
<evidence type="ECO:0000259" key="2">
    <source>
        <dbReference type="Pfam" id="PF05161"/>
    </source>
</evidence>
<dbReference type="InterPro" id="IPR007835">
    <property type="entry name" value="MOFRL"/>
</dbReference>
<dbReference type="InterPro" id="IPR025286">
    <property type="entry name" value="MOFRL_assoc_dom"/>
</dbReference>
<dbReference type="OrthoDB" id="44918at2759"/>
<dbReference type="AlphaFoldDB" id="A0A0V1D2R9"/>
<dbReference type="PANTHER" id="PTHR12227">
    <property type="entry name" value="GLYCERATE KINASE"/>
    <property type="match status" value="1"/>
</dbReference>
<gene>
    <name evidence="4" type="primary">glyctk</name>
    <name evidence="4" type="ORF">T03_14723</name>
</gene>
<feature type="domain" description="MOFRL" evidence="2">
    <location>
        <begin position="371"/>
        <end position="488"/>
    </location>
</feature>
<keyword evidence="4" id="KW-0418">Kinase</keyword>
<dbReference type="InterPro" id="IPR037035">
    <property type="entry name" value="GK-like_C_sf"/>
</dbReference>
<proteinExistence type="inferred from homology"/>
<accession>A0A0V1D2R9</accession>
<feature type="domain" description="MOFRL-associated" evidence="3">
    <location>
        <begin position="31"/>
        <end position="164"/>
    </location>
</feature>
<dbReference type="Pfam" id="PF13660">
    <property type="entry name" value="DUF4147"/>
    <property type="match status" value="2"/>
</dbReference>
<comment type="caution">
    <text evidence="4">The sequence shown here is derived from an EMBL/GenBank/DDBJ whole genome shotgun (WGS) entry which is preliminary data.</text>
</comment>
<dbReference type="Pfam" id="PF05161">
    <property type="entry name" value="MOFRL"/>
    <property type="match status" value="1"/>
</dbReference>